<name>A0A0D2GEL8_9BACT</name>
<reference evidence="1 2" key="1">
    <citation type="submission" date="2013-11" db="EMBL/GenBank/DDBJ databases">
        <title>Metagenomic analysis of a methanogenic consortium involved in long chain n-alkane degradation.</title>
        <authorList>
            <person name="Davidova I.A."/>
            <person name="Callaghan A.V."/>
            <person name="Wawrik B."/>
            <person name="Pruitt S."/>
            <person name="Marks C."/>
            <person name="Duncan K.E."/>
            <person name="Suflita J.M."/>
        </authorList>
    </citation>
    <scope>NUCLEOTIDE SEQUENCE [LARGE SCALE GENOMIC DNA]</scope>
    <source>
        <strain evidence="1 2">SPR</strain>
    </source>
</reference>
<organism evidence="1 2">
    <name type="scientific">Dethiosulfatarculus sandiegensis</name>
    <dbReference type="NCBI Taxonomy" id="1429043"/>
    <lineage>
        <taxon>Bacteria</taxon>
        <taxon>Pseudomonadati</taxon>
        <taxon>Thermodesulfobacteriota</taxon>
        <taxon>Desulfarculia</taxon>
        <taxon>Desulfarculales</taxon>
        <taxon>Desulfarculaceae</taxon>
        <taxon>Dethiosulfatarculus</taxon>
    </lineage>
</organism>
<sequence>MACLLVNVFLYPLFVRGKSTLLLGPEHHRKIKKGKRLLK</sequence>
<dbReference type="AlphaFoldDB" id="A0A0D2GEL8"/>
<protein>
    <submittedName>
        <fullName evidence="1">Uncharacterized protein</fullName>
    </submittedName>
</protein>
<comment type="caution">
    <text evidence="1">The sequence shown here is derived from an EMBL/GenBank/DDBJ whole genome shotgun (WGS) entry which is preliminary data.</text>
</comment>
<gene>
    <name evidence="1" type="ORF">X474_14025</name>
</gene>
<evidence type="ECO:0000313" key="2">
    <source>
        <dbReference type="Proteomes" id="UP000032233"/>
    </source>
</evidence>
<evidence type="ECO:0000313" key="1">
    <source>
        <dbReference type="EMBL" id="KIX13407.1"/>
    </source>
</evidence>
<dbReference type="InParanoid" id="A0A0D2GEL8"/>
<keyword evidence="2" id="KW-1185">Reference proteome</keyword>
<accession>A0A0D2GEL8</accession>
<dbReference type="Proteomes" id="UP000032233">
    <property type="component" value="Unassembled WGS sequence"/>
</dbReference>
<proteinExistence type="predicted"/>
<dbReference type="EMBL" id="AZAC01000016">
    <property type="protein sequence ID" value="KIX13407.1"/>
    <property type="molecule type" value="Genomic_DNA"/>
</dbReference>